<dbReference type="NCBIfam" id="NF006825">
    <property type="entry name" value="PRK09347.1-2"/>
    <property type="match status" value="1"/>
</dbReference>
<dbReference type="EC" id="3.5.4.16" evidence="8"/>
<comment type="similarity">
    <text evidence="3 8">Belongs to the GTP cyclohydrolase I family.</text>
</comment>
<evidence type="ECO:0000256" key="3">
    <source>
        <dbReference type="ARBA" id="ARBA00008085"/>
    </source>
</evidence>
<keyword evidence="7 8" id="KW-0342">GTP-binding</keyword>
<feature type="binding site" evidence="8">
    <location>
        <position position="146"/>
    </location>
    <ligand>
        <name>Zn(2+)</name>
        <dbReference type="ChEBI" id="CHEBI:29105"/>
    </ligand>
</feature>
<dbReference type="GO" id="GO:0005737">
    <property type="term" value="C:cytoplasm"/>
    <property type="evidence" value="ECO:0007669"/>
    <property type="project" value="TreeGrafter"/>
</dbReference>
<organism evidence="10 11">
    <name type="scientific">Alkalispirillum mobile</name>
    <dbReference type="NCBI Taxonomy" id="85925"/>
    <lineage>
        <taxon>Bacteria</taxon>
        <taxon>Pseudomonadati</taxon>
        <taxon>Pseudomonadota</taxon>
        <taxon>Gammaproteobacteria</taxon>
        <taxon>Chromatiales</taxon>
        <taxon>Ectothiorhodospiraceae</taxon>
        <taxon>Alkalispirillum</taxon>
    </lineage>
</organism>
<evidence type="ECO:0000313" key="11">
    <source>
        <dbReference type="Proteomes" id="UP000275461"/>
    </source>
</evidence>
<evidence type="ECO:0000256" key="6">
    <source>
        <dbReference type="ARBA" id="ARBA00022801"/>
    </source>
</evidence>
<dbReference type="UniPathway" id="UPA00848">
    <property type="reaction ID" value="UER00151"/>
</dbReference>
<dbReference type="FunFam" id="3.30.1130.10:FF:000001">
    <property type="entry name" value="GTP cyclohydrolase 1"/>
    <property type="match status" value="1"/>
</dbReference>
<evidence type="ECO:0000256" key="2">
    <source>
        <dbReference type="ARBA" id="ARBA00005080"/>
    </source>
</evidence>
<dbReference type="NCBIfam" id="TIGR00063">
    <property type="entry name" value="folE"/>
    <property type="match status" value="1"/>
</dbReference>
<dbReference type="FunFam" id="1.10.286.10:FF:000003">
    <property type="entry name" value="GTP cyclohydrolase 1"/>
    <property type="match status" value="1"/>
</dbReference>
<dbReference type="CDD" id="cd00642">
    <property type="entry name" value="GTP_cyclohydro1"/>
    <property type="match status" value="1"/>
</dbReference>
<dbReference type="PANTHER" id="PTHR11109">
    <property type="entry name" value="GTP CYCLOHYDROLASE I"/>
    <property type="match status" value="1"/>
</dbReference>
<dbReference type="SUPFAM" id="SSF55620">
    <property type="entry name" value="Tetrahydrobiopterin biosynthesis enzymes-like"/>
    <property type="match status" value="1"/>
</dbReference>
<keyword evidence="4 8" id="KW-0554">One-carbon metabolism</keyword>
<dbReference type="PANTHER" id="PTHR11109:SF7">
    <property type="entry name" value="GTP CYCLOHYDROLASE 1"/>
    <property type="match status" value="1"/>
</dbReference>
<feature type="binding site" evidence="8">
    <location>
        <position position="75"/>
    </location>
    <ligand>
        <name>Zn(2+)</name>
        <dbReference type="ChEBI" id="CHEBI:29105"/>
    </ligand>
</feature>
<evidence type="ECO:0000256" key="8">
    <source>
        <dbReference type="HAMAP-Rule" id="MF_00223"/>
    </source>
</evidence>
<proteinExistence type="inferred from homology"/>
<dbReference type="GO" id="GO:0006729">
    <property type="term" value="P:tetrahydrobiopterin biosynthetic process"/>
    <property type="evidence" value="ECO:0007669"/>
    <property type="project" value="TreeGrafter"/>
</dbReference>
<dbReference type="EMBL" id="RCDA01000001">
    <property type="protein sequence ID" value="RLK50266.1"/>
    <property type="molecule type" value="Genomic_DNA"/>
</dbReference>
<name>A0A498C807_9GAMM</name>
<evidence type="ECO:0000259" key="9">
    <source>
        <dbReference type="Pfam" id="PF01227"/>
    </source>
</evidence>
<keyword evidence="6 8" id="KW-0378">Hydrolase</keyword>
<keyword evidence="5 8" id="KW-0547">Nucleotide-binding</keyword>
<dbReference type="Pfam" id="PF01227">
    <property type="entry name" value="GTP_cyclohydroI"/>
    <property type="match status" value="1"/>
</dbReference>
<dbReference type="InterPro" id="IPR043133">
    <property type="entry name" value="GTP-CH-I_C/QueF"/>
</dbReference>
<feature type="domain" description="GTP cyclohydrolase I" evidence="9">
    <location>
        <begin position="5"/>
        <end position="183"/>
    </location>
</feature>
<evidence type="ECO:0000313" key="10">
    <source>
        <dbReference type="EMBL" id="RLK50266.1"/>
    </source>
</evidence>
<evidence type="ECO:0000256" key="7">
    <source>
        <dbReference type="ARBA" id="ARBA00023134"/>
    </source>
</evidence>
<dbReference type="AlphaFoldDB" id="A0A498C807"/>
<dbReference type="GO" id="GO:0003934">
    <property type="term" value="F:GTP cyclohydrolase I activity"/>
    <property type="evidence" value="ECO:0007669"/>
    <property type="project" value="UniProtKB-UniRule"/>
</dbReference>
<dbReference type="PROSITE" id="PS00860">
    <property type="entry name" value="GTP_CYCLOHYDROL_1_2"/>
    <property type="match status" value="1"/>
</dbReference>
<evidence type="ECO:0000256" key="5">
    <source>
        <dbReference type="ARBA" id="ARBA00022741"/>
    </source>
</evidence>
<dbReference type="GO" id="GO:0046654">
    <property type="term" value="P:tetrahydrofolate biosynthetic process"/>
    <property type="evidence" value="ECO:0007669"/>
    <property type="project" value="UniProtKB-UniRule"/>
</dbReference>
<dbReference type="HAMAP" id="MF_00223">
    <property type="entry name" value="FolE"/>
    <property type="match status" value="1"/>
</dbReference>
<dbReference type="GO" id="GO:0005525">
    <property type="term" value="F:GTP binding"/>
    <property type="evidence" value="ECO:0007669"/>
    <property type="project" value="UniProtKB-KW"/>
</dbReference>
<dbReference type="InterPro" id="IPR001474">
    <property type="entry name" value="GTP_CycHdrlase_I"/>
</dbReference>
<comment type="pathway">
    <text evidence="2 8">Cofactor biosynthesis; 7,8-dihydroneopterin triphosphate biosynthesis; 7,8-dihydroneopterin triphosphate from GTP: step 1/1.</text>
</comment>
<dbReference type="Proteomes" id="UP000275461">
    <property type="component" value="Unassembled WGS sequence"/>
</dbReference>
<comment type="subunit">
    <text evidence="8">Homopolymer.</text>
</comment>
<dbReference type="GO" id="GO:0006730">
    <property type="term" value="P:one-carbon metabolic process"/>
    <property type="evidence" value="ECO:0007669"/>
    <property type="project" value="UniProtKB-UniRule"/>
</dbReference>
<dbReference type="Gene3D" id="3.30.1130.10">
    <property type="match status" value="1"/>
</dbReference>
<reference evidence="10 11" key="1">
    <citation type="submission" date="2018-10" db="EMBL/GenBank/DDBJ databases">
        <title>Genomic Encyclopedia of Type Strains, Phase IV (KMG-IV): sequencing the most valuable type-strain genomes for metagenomic binning, comparative biology and taxonomic classification.</title>
        <authorList>
            <person name="Goeker M."/>
        </authorList>
    </citation>
    <scope>NUCLEOTIDE SEQUENCE [LARGE SCALE GENOMIC DNA]</scope>
    <source>
        <strain evidence="10 11">DSM 12769</strain>
    </source>
</reference>
<feature type="binding site" evidence="8">
    <location>
        <position position="78"/>
    </location>
    <ligand>
        <name>Zn(2+)</name>
        <dbReference type="ChEBI" id="CHEBI:29105"/>
    </ligand>
</feature>
<dbReference type="InterPro" id="IPR018234">
    <property type="entry name" value="GTP_CycHdrlase_I_CS"/>
</dbReference>
<accession>A0A498C807</accession>
<evidence type="ECO:0000256" key="4">
    <source>
        <dbReference type="ARBA" id="ARBA00022563"/>
    </source>
</evidence>
<dbReference type="RefSeq" id="WP_121440768.1">
    <property type="nucleotide sequence ID" value="NZ_RCDA01000001.1"/>
</dbReference>
<dbReference type="NCBIfam" id="NF006826">
    <property type="entry name" value="PRK09347.1-3"/>
    <property type="match status" value="1"/>
</dbReference>
<evidence type="ECO:0000256" key="1">
    <source>
        <dbReference type="ARBA" id="ARBA00001052"/>
    </source>
</evidence>
<gene>
    <name evidence="8" type="primary">folE</name>
    <name evidence="10" type="ORF">DFR31_0157</name>
</gene>
<dbReference type="InterPro" id="IPR020602">
    <property type="entry name" value="GTP_CycHdrlase_I_dom"/>
</dbReference>
<dbReference type="OrthoDB" id="9801207at2"/>
<keyword evidence="8" id="KW-0479">Metal-binding</keyword>
<keyword evidence="8" id="KW-0862">Zinc</keyword>
<comment type="catalytic activity">
    <reaction evidence="1 8">
        <text>GTP + H2O = 7,8-dihydroneopterin 3'-triphosphate + formate + H(+)</text>
        <dbReference type="Rhea" id="RHEA:17473"/>
        <dbReference type="ChEBI" id="CHEBI:15377"/>
        <dbReference type="ChEBI" id="CHEBI:15378"/>
        <dbReference type="ChEBI" id="CHEBI:15740"/>
        <dbReference type="ChEBI" id="CHEBI:37565"/>
        <dbReference type="ChEBI" id="CHEBI:58462"/>
        <dbReference type="EC" id="3.5.4.16"/>
    </reaction>
</comment>
<sequence length="188" mass="21315">MTESIQAAYRQILLDLGEDPDREGLKDTPGRAARAMQYLTRGYHQTLDEVLNGAVFSSDNDEMVIVRNIELYSLCEHHLLPFIGRAHVAYLPDGKVIGLSKVARIVDMYARRLQIQENLTRQIALAIQEVTGGRGVAVYINARHMCMMMRGVEKQNSEMSTSVMLGDFRSNHKTRDEFLQLIRTPSAY</sequence>
<dbReference type="GO" id="GO:0008270">
    <property type="term" value="F:zinc ion binding"/>
    <property type="evidence" value="ECO:0007669"/>
    <property type="project" value="UniProtKB-UniRule"/>
</dbReference>
<dbReference type="PROSITE" id="PS00859">
    <property type="entry name" value="GTP_CYCLOHYDROL_1_1"/>
    <property type="match status" value="1"/>
</dbReference>
<protein>
    <recommendedName>
        <fullName evidence="8">GTP cyclohydrolase 1</fullName>
        <ecNumber evidence="8">3.5.4.16</ecNumber>
    </recommendedName>
    <alternativeName>
        <fullName evidence="8">GTP cyclohydrolase I</fullName>
        <shortName evidence="8">GTP-CH-I</shortName>
    </alternativeName>
</protein>
<keyword evidence="11" id="KW-1185">Reference proteome</keyword>
<dbReference type="Gene3D" id="1.10.286.10">
    <property type="match status" value="1"/>
</dbReference>
<dbReference type="InterPro" id="IPR043134">
    <property type="entry name" value="GTP-CH-I_N"/>
</dbReference>
<comment type="caution">
    <text evidence="10">The sequence shown here is derived from an EMBL/GenBank/DDBJ whole genome shotgun (WGS) entry which is preliminary data.</text>
</comment>